<dbReference type="Pfam" id="PF07047">
    <property type="entry name" value="OPA3"/>
    <property type="match status" value="1"/>
</dbReference>
<keyword evidence="6" id="KW-1185">Reference proteome</keyword>
<dbReference type="RefSeq" id="XP_024664479.1">
    <property type="nucleotide sequence ID" value="XM_024808711.1"/>
</dbReference>
<gene>
    <name evidence="5" type="ORF">B9G98_02154</name>
</gene>
<name>A0A2T0FHR7_9ASCO</name>
<dbReference type="PANTHER" id="PTHR12499">
    <property type="entry name" value="OPTIC ATROPHY 3 PROTEIN OPA3"/>
    <property type="match status" value="1"/>
</dbReference>
<reference evidence="5 6" key="1">
    <citation type="submission" date="2017-04" db="EMBL/GenBank/DDBJ databases">
        <title>Genome sequencing of [Candida] sorbophila.</title>
        <authorList>
            <person name="Ahn J.O."/>
        </authorList>
    </citation>
    <scope>NUCLEOTIDE SEQUENCE [LARGE SCALE GENOMIC DNA]</scope>
    <source>
        <strain evidence="5 6">DS02</strain>
    </source>
</reference>
<keyword evidence="4" id="KW-0732">Signal</keyword>
<protein>
    <submittedName>
        <fullName evidence="5">OPA3-like protein</fullName>
    </submittedName>
</protein>
<evidence type="ECO:0000313" key="5">
    <source>
        <dbReference type="EMBL" id="PRT54534.1"/>
    </source>
</evidence>
<dbReference type="STRING" id="45607.A0A2T0FHR7"/>
<feature type="chain" id="PRO_5015671813" evidence="4">
    <location>
        <begin position="17"/>
        <end position="181"/>
    </location>
</feature>
<dbReference type="OrthoDB" id="2129069at2759"/>
<dbReference type="GeneID" id="36515902"/>
<accession>A0A2T0FHR7</accession>
<proteinExistence type="inferred from homology"/>
<feature type="signal peptide" evidence="4">
    <location>
        <begin position="1"/>
        <end position="16"/>
    </location>
</feature>
<keyword evidence="2" id="KW-0175">Coiled coil</keyword>
<dbReference type="InterPro" id="IPR010754">
    <property type="entry name" value="OPA3-like"/>
</dbReference>
<evidence type="ECO:0000313" key="6">
    <source>
        <dbReference type="Proteomes" id="UP000238350"/>
    </source>
</evidence>
<feature type="region of interest" description="Disordered" evidence="3">
    <location>
        <begin position="154"/>
        <end position="181"/>
    </location>
</feature>
<comment type="caution">
    <text evidence="5">The sequence shown here is derived from an EMBL/GenBank/DDBJ whole genome shotgun (WGS) entry which is preliminary data.</text>
</comment>
<evidence type="ECO:0000256" key="2">
    <source>
        <dbReference type="ARBA" id="ARBA00023054"/>
    </source>
</evidence>
<dbReference type="Proteomes" id="UP000238350">
    <property type="component" value="Unassembled WGS sequence"/>
</dbReference>
<dbReference type="AlphaFoldDB" id="A0A2T0FHR7"/>
<sequence>MSLALKFTSLLVKTLAKPIANTIKANAKEHPSFRKFCISFAQKLHQTDVKLRLKLLNEKNIKVRPLNDAKAIQSGATFISEAFVFSVAGSLVFFESWRSRRKEQARQASIVDDIQVLQDEIEWLKAQLSAKKIIDADNYVVPDNIEPTVLKLKHKGEKDQAVSPPEPPKLATATTGIVDKK</sequence>
<evidence type="ECO:0000256" key="1">
    <source>
        <dbReference type="ARBA" id="ARBA00007584"/>
    </source>
</evidence>
<organism evidence="5 6">
    <name type="scientific">Wickerhamiella sorbophila</name>
    <dbReference type="NCBI Taxonomy" id="45607"/>
    <lineage>
        <taxon>Eukaryota</taxon>
        <taxon>Fungi</taxon>
        <taxon>Dikarya</taxon>
        <taxon>Ascomycota</taxon>
        <taxon>Saccharomycotina</taxon>
        <taxon>Dipodascomycetes</taxon>
        <taxon>Dipodascales</taxon>
        <taxon>Trichomonascaceae</taxon>
        <taxon>Wickerhamiella</taxon>
    </lineage>
</organism>
<evidence type="ECO:0000256" key="4">
    <source>
        <dbReference type="SAM" id="SignalP"/>
    </source>
</evidence>
<dbReference type="GO" id="GO:0019216">
    <property type="term" value="P:regulation of lipid metabolic process"/>
    <property type="evidence" value="ECO:0007669"/>
    <property type="project" value="TreeGrafter"/>
</dbReference>
<dbReference type="EMBL" id="NDIQ01000021">
    <property type="protein sequence ID" value="PRT54534.1"/>
    <property type="molecule type" value="Genomic_DNA"/>
</dbReference>
<dbReference type="GO" id="GO:0005739">
    <property type="term" value="C:mitochondrion"/>
    <property type="evidence" value="ECO:0007669"/>
    <property type="project" value="TreeGrafter"/>
</dbReference>
<comment type="similarity">
    <text evidence="1">Belongs to the OPA3 family.</text>
</comment>
<evidence type="ECO:0000256" key="3">
    <source>
        <dbReference type="SAM" id="MobiDB-lite"/>
    </source>
</evidence>
<dbReference type="PANTHER" id="PTHR12499:SF0">
    <property type="entry name" value="OPTIC ATROPHY 3 PROTEIN"/>
    <property type="match status" value="1"/>
</dbReference>